<dbReference type="PANTHER" id="PTHR13618:SF1">
    <property type="entry name" value="PROTEIN ROGDI HOMOLOG"/>
    <property type="match status" value="1"/>
</dbReference>
<comment type="caution">
    <text evidence="2">The sequence shown here is derived from an EMBL/GenBank/DDBJ whole genome shotgun (WGS) entry which is preliminary data.</text>
</comment>
<feature type="region of interest" description="Disordered" evidence="1">
    <location>
        <begin position="242"/>
        <end position="265"/>
    </location>
</feature>
<evidence type="ECO:0000313" key="3">
    <source>
        <dbReference type="Proteomes" id="UP000694255"/>
    </source>
</evidence>
<accession>A0A8J5UN98</accession>
<dbReference type="OrthoDB" id="66510at2759"/>
<reference evidence="2 3" key="1">
    <citation type="journal article" date="2021" name="DNA Res.">
        <title>Genome analysis of Candida subhashii reveals its hybrid nature and dual mitochondrial genome conformations.</title>
        <authorList>
            <person name="Mixao V."/>
            <person name="Hegedusova E."/>
            <person name="Saus E."/>
            <person name="Pryszcz L.P."/>
            <person name="Cillingova A."/>
            <person name="Nosek J."/>
            <person name="Gabaldon T."/>
        </authorList>
    </citation>
    <scope>NUCLEOTIDE SEQUENCE [LARGE SCALE GENOMIC DNA]</scope>
    <source>
        <strain evidence="2 3">CBS 10753</strain>
    </source>
</reference>
<sequence>MTSDLITEIQEYQNSNELCWLISNVILPEFPQIIEALQISSNLIFYNSPQVPDPANRIERGPSIKLPVSTGKSDALKGIMVRDGACITELEVSIREPHVNKHINKLHLVGPLLLQQLVTTKEEIDDAISILNELSSMKECGSDIHKNLISSFNELLNKIQTAKTSLQLPIDPMLVFPLNITDSNNFEPVLPPSIAIDFYISQAEVCIDLKSLHRVTEKPWCEIDSSTGKSYIDKLRDEMKLPTSSQASMHASTSRDGKQPQTPPLHVSDVEKRLQELVLANSVSSQPHSMIGNFMSHLQLRPKHEPVDYITKCMTYNNMVVMVNKKIEVSSPDPVLMSAFTKLDSVEYMIGSFLDNLHNLLD</sequence>
<dbReference type="GeneID" id="73469593"/>
<evidence type="ECO:0000313" key="2">
    <source>
        <dbReference type="EMBL" id="KAG7663676.1"/>
    </source>
</evidence>
<proteinExistence type="predicted"/>
<dbReference type="EMBL" id="JAGSYN010000123">
    <property type="protein sequence ID" value="KAG7663676.1"/>
    <property type="molecule type" value="Genomic_DNA"/>
</dbReference>
<evidence type="ECO:0000256" key="1">
    <source>
        <dbReference type="SAM" id="MobiDB-lite"/>
    </source>
</evidence>
<name>A0A8J5UN98_9ASCO</name>
<gene>
    <name evidence="2" type="ORF">J8A68_002792</name>
</gene>
<organism evidence="2 3">
    <name type="scientific">[Candida] subhashii</name>
    <dbReference type="NCBI Taxonomy" id="561895"/>
    <lineage>
        <taxon>Eukaryota</taxon>
        <taxon>Fungi</taxon>
        <taxon>Dikarya</taxon>
        <taxon>Ascomycota</taxon>
        <taxon>Saccharomycotina</taxon>
        <taxon>Pichiomycetes</taxon>
        <taxon>Debaryomycetaceae</taxon>
        <taxon>Spathaspora</taxon>
    </lineage>
</organism>
<keyword evidence="3" id="KW-1185">Reference proteome</keyword>
<dbReference type="RefSeq" id="XP_049263908.1">
    <property type="nucleotide sequence ID" value="XM_049406579.1"/>
</dbReference>
<dbReference type="Proteomes" id="UP000694255">
    <property type="component" value="Unassembled WGS sequence"/>
</dbReference>
<dbReference type="GO" id="GO:0043291">
    <property type="term" value="C:RAVE complex"/>
    <property type="evidence" value="ECO:0007669"/>
    <property type="project" value="TreeGrafter"/>
</dbReference>
<dbReference type="Pfam" id="PF10259">
    <property type="entry name" value="Rogdi_lz"/>
    <property type="match status" value="1"/>
</dbReference>
<feature type="compositionally biased region" description="Polar residues" evidence="1">
    <location>
        <begin position="242"/>
        <end position="252"/>
    </location>
</feature>
<dbReference type="AlphaFoldDB" id="A0A8J5UN98"/>
<dbReference type="InterPro" id="IPR028241">
    <property type="entry name" value="RAVE2/Rogdi"/>
</dbReference>
<protein>
    <submittedName>
        <fullName evidence="2">RAV2</fullName>
    </submittedName>
</protein>
<dbReference type="PANTHER" id="PTHR13618">
    <property type="entry name" value="LEUCINE ZIPPER CONTAINING TRANSCRIPTION FACTOR LZF1"/>
    <property type="match status" value="1"/>
</dbReference>